<proteinExistence type="predicted"/>
<dbReference type="PANTHER" id="PTHR34819">
    <property type="entry name" value="LARGE CYSTEINE-RICH PERIPLASMIC PROTEIN OMCB"/>
    <property type="match status" value="1"/>
</dbReference>
<feature type="domain" description="DUF11" evidence="1">
    <location>
        <begin position="182"/>
        <end position="302"/>
    </location>
</feature>
<evidence type="ECO:0000313" key="2">
    <source>
        <dbReference type="EMBL" id="RKG49052.1"/>
    </source>
</evidence>
<dbReference type="PANTHER" id="PTHR34819:SF3">
    <property type="entry name" value="CELL SURFACE PROTEIN"/>
    <property type="match status" value="1"/>
</dbReference>
<dbReference type="Pfam" id="PF01345">
    <property type="entry name" value="DUF11"/>
    <property type="match status" value="1"/>
</dbReference>
<dbReference type="NCBIfam" id="TIGR01451">
    <property type="entry name" value="B_ant_repeat"/>
    <property type="match status" value="2"/>
</dbReference>
<dbReference type="EMBL" id="RAXZ01000027">
    <property type="protein sequence ID" value="RKG49052.1"/>
    <property type="molecule type" value="Genomic_DNA"/>
</dbReference>
<organism evidence="2 3">
    <name type="scientific">Acinetobacter cumulans</name>
    <dbReference type="NCBI Taxonomy" id="2136182"/>
    <lineage>
        <taxon>Bacteria</taxon>
        <taxon>Pseudomonadati</taxon>
        <taxon>Pseudomonadota</taxon>
        <taxon>Gammaproteobacteria</taxon>
        <taxon>Moraxellales</taxon>
        <taxon>Moraxellaceae</taxon>
        <taxon>Acinetobacter</taxon>
    </lineage>
</organism>
<dbReference type="Proteomes" id="UP000281084">
    <property type="component" value="Unassembled WGS sequence"/>
</dbReference>
<evidence type="ECO:0000313" key="3">
    <source>
        <dbReference type="Proteomes" id="UP000281084"/>
    </source>
</evidence>
<evidence type="ECO:0000259" key="1">
    <source>
        <dbReference type="Pfam" id="PF01345"/>
    </source>
</evidence>
<accession>A0A3A8FQL4</accession>
<dbReference type="AlphaFoldDB" id="A0A3A8FQL4"/>
<protein>
    <submittedName>
        <fullName evidence="2">DUF11 domain-containing protein</fullName>
    </submittedName>
</protein>
<comment type="caution">
    <text evidence="2">The sequence shown here is derived from an EMBL/GenBank/DDBJ whole genome shotgun (WGS) entry which is preliminary data.</text>
</comment>
<name>A0A3A8FQL4_9GAMM</name>
<reference evidence="2 3" key="1">
    <citation type="submission" date="2018-09" db="EMBL/GenBank/DDBJ databases">
        <title>The draft genome of Acinetobacter spp. strains.</title>
        <authorList>
            <person name="Qin J."/>
            <person name="Feng Y."/>
            <person name="Zong Z."/>
        </authorList>
    </citation>
    <scope>NUCLEOTIDE SEQUENCE [LARGE SCALE GENOMIC DNA]</scope>
    <source>
        <strain evidence="2 3">WCHAc060002</strain>
    </source>
</reference>
<dbReference type="InterPro" id="IPR051172">
    <property type="entry name" value="Chlamydia_OmcB"/>
</dbReference>
<dbReference type="RefSeq" id="WP_120368134.1">
    <property type="nucleotide sequence ID" value="NZ_RAXZ01000027.1"/>
</dbReference>
<dbReference type="InterPro" id="IPR047589">
    <property type="entry name" value="DUF11_rpt"/>
</dbReference>
<sequence>MTLLFSSSLYAFPLPGSYISNIASGDYVDETGSTLVVNSNPVSLEVQKILALTLVQNQQQQSTIGGLVNFPHVLTNTGNTSDRYALSLTHSVSDEFDLASIKVYADRDQNGVPDDNVDLLLPNSSIDLKAGESLSIVAVGTVPSSVLANQKSIFELKATSQTTNTIDARVNDTVVVVDDAVISVVKAQDKSQGNEQELITYTLTYRNNGTDTAKLTLTDLLDDSLQYVKESAHWNQNSIALTDSNDTENTINSGISYQLLSDQKTLQAEIQSVPPLTSGTLSFQVRVKNTDKNKIPNTAKYTYVGEKSKVPYNQDSNTVHYTLLPSLGVVLNNNPTSNSDVGDPNLGPDNLSTINELKPGKQVFFQNYVWNKGNITDVYNLSYSTANLPECAQVRLYHKDGKTLLTDTNGDGIVDTGSLASSAVKEIRVAVLASTSCNTEKSNIVIDVVATSVLSSDISNPTRNVITKLVASSSESDLYNSDNSGKDVGKIDNNGNAWLKKSVLDGKVVFPLIAENKSTQSNNYNLFASFSAMDVQNISVVTASGFTVKFYESDDATCSNLGKQITNTGIILAGKTKAYCAVIQVDASQQNFVKPIWFAIQSPVNQQADVIKNEISSSTARQLILSNDQQGQVSVGGTIVYVHTLKNTGTITEGADQGSVVKLKVNPQKPDDNFIYSLYYDVNKDGKIDPSDKFIDANTDLNSLSAGLGIAPDRDIQILLKVQAPVTATHGVVSVADLIVEAGTFANIKLENLKNTDVTTVSTSAMQLLKYQVKAPTCTMTFDPANVTSLSFSAQPLIIKPNECVIYKLEVENRGSSIVTNVQFQDAVPAYTTLVGTPFLVPAGVNASTAASIKGTIASLSSGQMANMYFMIRVNP</sequence>
<dbReference type="InterPro" id="IPR001434">
    <property type="entry name" value="OmcB-like_DUF11"/>
</dbReference>
<gene>
    <name evidence="2" type="ORF">D7V64_14390</name>
</gene>